<protein>
    <submittedName>
        <fullName evidence="1">Uncharacterized protein</fullName>
    </submittedName>
</protein>
<keyword evidence="2" id="KW-1185">Reference proteome</keyword>
<sequence>MSLKEITENHLLLVQLLKKVLNPWRKFTIAIDGVDHSGKSTLARFLAWQLEMPAIETDLYLSGSTMVPSYHWKKLSLLVQSRHRLNRPVIIEGVFVKKILEQLKVKPDFSIYVECYAYTGSEEWQEEFARYAIQYSPRDTAQFLFVNPGSEGS</sequence>
<name>A0AA96GG12_9BACT</name>
<dbReference type="Proteomes" id="UP001302719">
    <property type="component" value="Chromosome"/>
</dbReference>
<dbReference type="AlphaFoldDB" id="A0AA96GG12"/>
<evidence type="ECO:0000313" key="1">
    <source>
        <dbReference type="EMBL" id="WNM57889.1"/>
    </source>
</evidence>
<dbReference type="Gene3D" id="3.40.50.300">
    <property type="entry name" value="P-loop containing nucleotide triphosphate hydrolases"/>
    <property type="match status" value="1"/>
</dbReference>
<dbReference type="InterPro" id="IPR027417">
    <property type="entry name" value="P-loop_NTPase"/>
</dbReference>
<gene>
    <name evidence="1" type="ORF">PP769_18245</name>
</gene>
<dbReference type="KEGG" id="nall:PP769_18245"/>
<reference evidence="1 2" key="1">
    <citation type="submission" date="2023-01" db="EMBL/GenBank/DDBJ databases">
        <title>Cultivation and genomic characterization of new, ubiquitous marine nitrite-oxidizing bacteria from the Nitrospirales.</title>
        <authorList>
            <person name="Mueller A.J."/>
            <person name="Daebeler A."/>
            <person name="Herbold C.W."/>
            <person name="Kirkegaard R.H."/>
            <person name="Daims H."/>
        </authorList>
    </citation>
    <scope>NUCLEOTIDE SEQUENCE [LARGE SCALE GENOMIC DNA]</scope>
    <source>
        <strain evidence="1 2">VA</strain>
    </source>
</reference>
<accession>A0AA96GG12</accession>
<dbReference type="RefSeq" id="WP_312642933.1">
    <property type="nucleotide sequence ID" value="NZ_CP116967.1"/>
</dbReference>
<evidence type="ECO:0000313" key="2">
    <source>
        <dbReference type="Proteomes" id="UP001302719"/>
    </source>
</evidence>
<organism evidence="1 2">
    <name type="scientific">Candidatus Nitrospira allomarina</name>
    <dbReference type="NCBI Taxonomy" id="3020900"/>
    <lineage>
        <taxon>Bacteria</taxon>
        <taxon>Pseudomonadati</taxon>
        <taxon>Nitrospirota</taxon>
        <taxon>Nitrospiria</taxon>
        <taxon>Nitrospirales</taxon>
        <taxon>Nitrospiraceae</taxon>
        <taxon>Nitrospira</taxon>
    </lineage>
</organism>
<proteinExistence type="predicted"/>
<dbReference type="SUPFAM" id="SSF52540">
    <property type="entry name" value="P-loop containing nucleoside triphosphate hydrolases"/>
    <property type="match status" value="1"/>
</dbReference>
<dbReference type="EMBL" id="CP116967">
    <property type="protein sequence ID" value="WNM57889.1"/>
    <property type="molecule type" value="Genomic_DNA"/>
</dbReference>